<organism evidence="6 7">
    <name type="scientific">Schaedlerella arabinosiphila</name>
    <dbReference type="NCBI Taxonomy" id="2044587"/>
    <lineage>
        <taxon>Bacteria</taxon>
        <taxon>Bacillati</taxon>
        <taxon>Bacillota</taxon>
        <taxon>Clostridia</taxon>
        <taxon>Lachnospirales</taxon>
        <taxon>Lachnospiraceae</taxon>
        <taxon>Schaedlerella</taxon>
    </lineage>
</organism>
<evidence type="ECO:0000259" key="5">
    <source>
        <dbReference type="Pfam" id="PF00551"/>
    </source>
</evidence>
<comment type="caution">
    <text evidence="6">The sequence shown here is derived from an EMBL/GenBank/DDBJ whole genome shotgun (WGS) entry which is preliminary data.</text>
</comment>
<name>A0A426DPM5_9FIRM</name>
<comment type="pathway">
    <text evidence="1">Purine metabolism; IMP biosynthesis via de novo pathway; N(2)-formyl-N(1)-(5-phospho-D-ribosyl)glycinamide from N(1)-(5-phospho-D-ribosyl)glycinamide (10-formyl THF route): step 1/1.</text>
</comment>
<dbReference type="InterPro" id="IPR002376">
    <property type="entry name" value="Formyl_transf_N"/>
</dbReference>
<evidence type="ECO:0000313" key="6">
    <source>
        <dbReference type="EMBL" id="RRK34690.1"/>
    </source>
</evidence>
<feature type="domain" description="Formyl transferase N-terminal" evidence="5">
    <location>
        <begin position="52"/>
        <end position="164"/>
    </location>
</feature>
<keyword evidence="3" id="KW-0808">Transferase</keyword>
<dbReference type="Proteomes" id="UP000274920">
    <property type="component" value="Unassembled WGS sequence"/>
</dbReference>
<dbReference type="GO" id="GO:0006189">
    <property type="term" value="P:'de novo' IMP biosynthetic process"/>
    <property type="evidence" value="ECO:0007669"/>
    <property type="project" value="TreeGrafter"/>
</dbReference>
<dbReference type="GO" id="GO:0005737">
    <property type="term" value="C:cytoplasm"/>
    <property type="evidence" value="ECO:0007669"/>
    <property type="project" value="TreeGrafter"/>
</dbReference>
<proteinExistence type="predicted"/>
<evidence type="ECO:0000256" key="2">
    <source>
        <dbReference type="ARBA" id="ARBA00012254"/>
    </source>
</evidence>
<dbReference type="PANTHER" id="PTHR43369:SF2">
    <property type="entry name" value="PHOSPHORIBOSYLGLYCINAMIDE FORMYLTRANSFERASE"/>
    <property type="match status" value="1"/>
</dbReference>
<dbReference type="RefSeq" id="WP_125129782.1">
    <property type="nucleotide sequence ID" value="NZ_RHJS01000002.1"/>
</dbReference>
<evidence type="ECO:0000313" key="7">
    <source>
        <dbReference type="Proteomes" id="UP000274920"/>
    </source>
</evidence>
<gene>
    <name evidence="6" type="ORF">EBB54_27635</name>
</gene>
<dbReference type="AlphaFoldDB" id="A0A426DPM5"/>
<dbReference type="Pfam" id="PF00551">
    <property type="entry name" value="Formyl_trans_N"/>
    <property type="match status" value="1"/>
</dbReference>
<evidence type="ECO:0000256" key="3">
    <source>
        <dbReference type="ARBA" id="ARBA00022679"/>
    </source>
</evidence>
<protein>
    <recommendedName>
        <fullName evidence="2">phosphoribosylglycinamide formyltransferase 1</fullName>
        <ecNumber evidence="2">2.1.2.2</ecNumber>
    </recommendedName>
</protein>
<dbReference type="GO" id="GO:0004644">
    <property type="term" value="F:phosphoribosylglycinamide formyltransferase activity"/>
    <property type="evidence" value="ECO:0007669"/>
    <property type="project" value="UniProtKB-EC"/>
</dbReference>
<dbReference type="Gene3D" id="3.40.50.12230">
    <property type="match status" value="1"/>
</dbReference>
<accession>A0A426DPM5</accession>
<dbReference type="SUPFAM" id="SSF53328">
    <property type="entry name" value="Formyltransferase"/>
    <property type="match status" value="1"/>
</dbReference>
<dbReference type="InterPro" id="IPR036477">
    <property type="entry name" value="Formyl_transf_N_sf"/>
</dbReference>
<dbReference type="PANTHER" id="PTHR43369">
    <property type="entry name" value="PHOSPHORIBOSYLGLYCINAMIDE FORMYLTRANSFERASE"/>
    <property type="match status" value="1"/>
</dbReference>
<keyword evidence="4" id="KW-0658">Purine biosynthesis</keyword>
<evidence type="ECO:0000256" key="4">
    <source>
        <dbReference type="ARBA" id="ARBA00022755"/>
    </source>
</evidence>
<dbReference type="EMBL" id="RHJS01000002">
    <property type="protein sequence ID" value="RRK34690.1"/>
    <property type="molecule type" value="Genomic_DNA"/>
</dbReference>
<dbReference type="EC" id="2.1.2.2" evidence="2"/>
<evidence type="ECO:0000256" key="1">
    <source>
        <dbReference type="ARBA" id="ARBA00005054"/>
    </source>
</evidence>
<sequence length="284" mass="32805">MGKFEKVYLVGNGRVADECLKELHTRNIPVTYIEIFPEKFSFTKKLCERLGIEFLKIDKKEFKEFLLEIREEILIISAHNSYIFPAAVVEKENFTIINLHIAFLPQYRGMNPSTWAIFNEEKYAGATWHVVGIGIDNGGIIVQRKVPLLEDDTAMKLMLRCFQEGIDLFRENLDVFLKKEYIVSIPTKSDTKLYLSRELPNDGFMDLKWGFNKAYAFLRSMDYSGADLMPMPKLKINGKIYNIKKYKKEISSDVNKSTNVIISWAENDILKLNWGGVLHNLLAS</sequence>
<reference evidence="6" key="1">
    <citation type="submission" date="2018-10" db="EMBL/GenBank/DDBJ databases">
        <title>Schaedlerella arabinophila gen. nov. sp. nov., isolated from the mouse intestinal tract and comparative analysis with the genome of the closely related altered Schaedler flora strain ASF502.</title>
        <authorList>
            <person name="Miyake S."/>
            <person name="Soh M."/>
            <person name="Seedorf H."/>
        </authorList>
    </citation>
    <scope>NUCLEOTIDE SEQUENCE [LARGE SCALE GENOMIC DNA]</scope>
    <source>
        <strain evidence="6">DSM 106076</strain>
    </source>
</reference>
<keyword evidence="7" id="KW-1185">Reference proteome</keyword>